<organism evidence="1 2">
    <name type="scientific">Choristoneura fumiferana</name>
    <name type="common">Spruce budworm moth</name>
    <name type="synonym">Archips fumiferana</name>
    <dbReference type="NCBI Taxonomy" id="7141"/>
    <lineage>
        <taxon>Eukaryota</taxon>
        <taxon>Metazoa</taxon>
        <taxon>Ecdysozoa</taxon>
        <taxon>Arthropoda</taxon>
        <taxon>Hexapoda</taxon>
        <taxon>Insecta</taxon>
        <taxon>Pterygota</taxon>
        <taxon>Neoptera</taxon>
        <taxon>Endopterygota</taxon>
        <taxon>Lepidoptera</taxon>
        <taxon>Glossata</taxon>
        <taxon>Ditrysia</taxon>
        <taxon>Tortricoidea</taxon>
        <taxon>Tortricidae</taxon>
        <taxon>Tortricinae</taxon>
        <taxon>Choristoneura</taxon>
    </lineage>
</organism>
<name>A0ACC0K068_CHOFU</name>
<sequence length="678" mass="78796">MVEKHGPTTSYGERAHKRMQLVYAQQTRERQYFMQELQELRKQKYIQIMRNIKELVGPTWYQVLSVPQRDALDTLEFGIYQDLLEGRPTKTSAIMRKLGLYPRPSNSDLMTCNYAGRDDPKAMIAELYLISYGHPIGGKCQSYNLNARLMLSAILYLGLKNLIELLRERFKPDPQPKVKENKQRPKPEPPLASPYLQKMVAVLYDPPRPKRGKPPPLPTNLEDLNEPVEEEPPVTKPPPLPPPPPPPKKRLPRTFCDKVAGYMPVEPFSEVTAVAIKTTTRTSTRRQRGDKLCMTEVKKTYGICMTRPKKGSRRKKLTAPSTGIQNTQYLIQGVYTIGGKTVFVLSSVSILPAKGELIHGGFRYLNGELINIHNGYRGFTPAPKPDPCNCVKLWQDKAFRYIKENKCYCGHRYDYGNEGTFPPDEPPYFQKPTPHAPFQFNYHTIFDIDEKSLLIEKEFKRVWDTDSVIGPKNPLNKDKKKIKKKRSSKSCLGERPKPEDYLKCALRQMRHVNIAAKLPDVHQVPELREWMRRRIYGPYSPTERREYLRRSNAFFQLFTTLAANGFGHVATKPDPLFHGETNWLHKLELKKKFNQYTMRYKLELFRSFANLNNMLWSTMYPSAFPDKKFREIYFSYLHGRVEDLQLMHPYNTMETNERAFKMARRRIICLPAGIEPEE</sequence>
<proteinExistence type="predicted"/>
<accession>A0ACC0K068</accession>
<dbReference type="EMBL" id="CM046131">
    <property type="protein sequence ID" value="KAI8429632.1"/>
    <property type="molecule type" value="Genomic_DNA"/>
</dbReference>
<gene>
    <name evidence="1" type="ORF">MSG28_000218</name>
</gene>
<keyword evidence="2" id="KW-1185">Reference proteome</keyword>
<reference evidence="1 2" key="1">
    <citation type="journal article" date="2022" name="Genome Biol. Evol.">
        <title>The Spruce Budworm Genome: Reconstructing the Evolutionary History of Antifreeze Proteins.</title>
        <authorList>
            <person name="Beliveau C."/>
            <person name="Gagne P."/>
            <person name="Picq S."/>
            <person name="Vernygora O."/>
            <person name="Keeling C.I."/>
            <person name="Pinkney K."/>
            <person name="Doucet D."/>
            <person name="Wen F."/>
            <person name="Johnston J.S."/>
            <person name="Maaroufi H."/>
            <person name="Boyle B."/>
            <person name="Laroche J."/>
            <person name="Dewar K."/>
            <person name="Juretic N."/>
            <person name="Blackburn G."/>
            <person name="Nisole A."/>
            <person name="Brunet B."/>
            <person name="Brandao M."/>
            <person name="Lumley L."/>
            <person name="Duan J."/>
            <person name="Quan G."/>
            <person name="Lucarotti C.J."/>
            <person name="Roe A.D."/>
            <person name="Sperling F.A.H."/>
            <person name="Levesque R.C."/>
            <person name="Cusson M."/>
        </authorList>
    </citation>
    <scope>NUCLEOTIDE SEQUENCE [LARGE SCALE GENOMIC DNA]</scope>
    <source>
        <strain evidence="1">Glfc:IPQL:Cfum</strain>
    </source>
</reference>
<protein>
    <submittedName>
        <fullName evidence="1">Uncharacterized protein</fullName>
    </submittedName>
</protein>
<evidence type="ECO:0000313" key="1">
    <source>
        <dbReference type="EMBL" id="KAI8429632.1"/>
    </source>
</evidence>
<comment type="caution">
    <text evidence="1">The sequence shown here is derived from an EMBL/GenBank/DDBJ whole genome shotgun (WGS) entry which is preliminary data.</text>
</comment>
<evidence type="ECO:0000313" key="2">
    <source>
        <dbReference type="Proteomes" id="UP001064048"/>
    </source>
</evidence>
<dbReference type="Proteomes" id="UP001064048">
    <property type="component" value="Chromosome Z"/>
</dbReference>